<dbReference type="GO" id="GO:0005886">
    <property type="term" value="C:plasma membrane"/>
    <property type="evidence" value="ECO:0007669"/>
    <property type="project" value="TreeGrafter"/>
</dbReference>
<gene>
    <name evidence="6" type="ordered locus">DEFDS_0973</name>
</gene>
<dbReference type="Gene3D" id="3.40.50.2300">
    <property type="match status" value="2"/>
</dbReference>
<dbReference type="InterPro" id="IPR050469">
    <property type="entry name" value="Diguanylate_Cyclase"/>
</dbReference>
<dbReference type="PANTHER" id="PTHR45138:SF9">
    <property type="entry name" value="DIGUANYLATE CYCLASE DGCM-RELATED"/>
    <property type="match status" value="1"/>
</dbReference>
<dbReference type="SMART" id="SM00267">
    <property type="entry name" value="GGDEF"/>
    <property type="match status" value="1"/>
</dbReference>
<keyword evidence="7" id="KW-1185">Reference proteome</keyword>
<dbReference type="PROSITE" id="PS50887">
    <property type="entry name" value="GGDEF"/>
    <property type="match status" value="1"/>
</dbReference>
<dbReference type="PANTHER" id="PTHR45138">
    <property type="entry name" value="REGULATORY COMPONENTS OF SENSORY TRANSDUCTION SYSTEM"/>
    <property type="match status" value="1"/>
</dbReference>
<dbReference type="eggNOG" id="COG0745">
    <property type="taxonomic scope" value="Bacteria"/>
</dbReference>
<keyword evidence="3" id="KW-0597">Phosphoprotein</keyword>
<evidence type="ECO:0000313" key="6">
    <source>
        <dbReference type="EMBL" id="BAI80445.1"/>
    </source>
</evidence>
<dbReference type="InterPro" id="IPR029787">
    <property type="entry name" value="Nucleotide_cyclase"/>
</dbReference>
<dbReference type="HOGENOM" id="CLU_000445_11_28_0"/>
<dbReference type="RefSeq" id="WP_013007692.1">
    <property type="nucleotide sequence ID" value="NC_013939.1"/>
</dbReference>
<dbReference type="STRING" id="639282.DEFDS_0973"/>
<dbReference type="FunFam" id="3.30.70.270:FF:000001">
    <property type="entry name" value="Diguanylate cyclase domain protein"/>
    <property type="match status" value="1"/>
</dbReference>
<dbReference type="GO" id="GO:0052621">
    <property type="term" value="F:diguanylate cyclase activity"/>
    <property type="evidence" value="ECO:0007669"/>
    <property type="project" value="UniProtKB-EC"/>
</dbReference>
<feature type="modified residue" description="4-aspartylphosphate" evidence="3">
    <location>
        <position position="52"/>
    </location>
</feature>
<evidence type="ECO:0000259" key="5">
    <source>
        <dbReference type="PROSITE" id="PS50887"/>
    </source>
</evidence>
<dbReference type="InterPro" id="IPR000160">
    <property type="entry name" value="GGDEF_dom"/>
</dbReference>
<dbReference type="Gene3D" id="3.30.70.270">
    <property type="match status" value="1"/>
</dbReference>
<evidence type="ECO:0000259" key="4">
    <source>
        <dbReference type="PROSITE" id="PS50110"/>
    </source>
</evidence>
<protein>
    <recommendedName>
        <fullName evidence="1">diguanylate cyclase</fullName>
        <ecNumber evidence="1">2.7.7.65</ecNumber>
    </recommendedName>
</protein>
<feature type="domain" description="GGDEF" evidence="5">
    <location>
        <begin position="299"/>
        <end position="427"/>
    </location>
</feature>
<dbReference type="GO" id="GO:0000160">
    <property type="term" value="P:phosphorelay signal transduction system"/>
    <property type="evidence" value="ECO:0007669"/>
    <property type="project" value="InterPro"/>
</dbReference>
<evidence type="ECO:0000256" key="1">
    <source>
        <dbReference type="ARBA" id="ARBA00012528"/>
    </source>
</evidence>
<dbReference type="SUPFAM" id="SSF52172">
    <property type="entry name" value="CheY-like"/>
    <property type="match status" value="2"/>
</dbReference>
<evidence type="ECO:0000256" key="3">
    <source>
        <dbReference type="PROSITE-ProRule" id="PRU00169"/>
    </source>
</evidence>
<dbReference type="InterPro" id="IPR011006">
    <property type="entry name" value="CheY-like_superfamily"/>
</dbReference>
<dbReference type="eggNOG" id="COG3706">
    <property type="taxonomic scope" value="Bacteria"/>
</dbReference>
<dbReference type="GO" id="GO:1902201">
    <property type="term" value="P:negative regulation of bacterial-type flagellum-dependent cell motility"/>
    <property type="evidence" value="ECO:0007669"/>
    <property type="project" value="TreeGrafter"/>
</dbReference>
<dbReference type="EC" id="2.7.7.65" evidence="1"/>
<sequence>MRKVLVVEDSKFFAGVLKNNLSILKYEVDIAQSLKEAKDLIESKTYDLISLDLNLPDGDGLEFCKKLKSDPKYCKTQIIIISNTEDEDVKKEMTHYGILGFFSKKDSKEKLTDFIVNLDRLLKTLDYSGDNVLLIEDSKIQHLYIKGLLEYAGLTVYSAYSLDEAYKLTENEMPKLDLIILDYYFDDGNAEEFVQKIKSNSFYSHTPIMMLTVSDEADIKYSLFLLGVSDYLKKPFDVGEFYLRIRSHLRIKYLIDMLETKNKMLTVLATIDDLTQLYNRRFFWELARKEENRYIRYKRDYSIIILDIDDFKMINDTYGHDIGDTVLKEISKSVRSNIRKSDILARFGGEEFIILLPETEKNGAKAVAEKIRQSINDKQFTHFKLHITVSLGVSSRTEANDLEETIKIADNRLYKAKNSGKNKVVEQ</sequence>
<dbReference type="GO" id="GO:0043709">
    <property type="term" value="P:cell adhesion involved in single-species biofilm formation"/>
    <property type="evidence" value="ECO:0007669"/>
    <property type="project" value="TreeGrafter"/>
</dbReference>
<dbReference type="OrthoDB" id="9813903at2"/>
<feature type="modified residue" description="4-aspartylphosphate" evidence="3">
    <location>
        <position position="182"/>
    </location>
</feature>
<feature type="domain" description="Response regulatory" evidence="4">
    <location>
        <begin position="3"/>
        <end position="119"/>
    </location>
</feature>
<dbReference type="InterPro" id="IPR043128">
    <property type="entry name" value="Rev_trsase/Diguanyl_cyclase"/>
</dbReference>
<accession>D3PCX2</accession>
<dbReference type="AlphaFoldDB" id="D3PCX2"/>
<dbReference type="CDD" id="cd01949">
    <property type="entry name" value="GGDEF"/>
    <property type="match status" value="1"/>
</dbReference>
<dbReference type="PROSITE" id="PS50110">
    <property type="entry name" value="RESPONSE_REGULATORY"/>
    <property type="match status" value="2"/>
</dbReference>
<name>D3PCX2_DEFDS</name>
<dbReference type="SUPFAM" id="SSF55073">
    <property type="entry name" value="Nucleotide cyclase"/>
    <property type="match status" value="1"/>
</dbReference>
<feature type="domain" description="Response regulatory" evidence="4">
    <location>
        <begin position="131"/>
        <end position="249"/>
    </location>
</feature>
<dbReference type="Pfam" id="PF00990">
    <property type="entry name" value="GGDEF"/>
    <property type="match status" value="1"/>
</dbReference>
<comment type="catalytic activity">
    <reaction evidence="2">
        <text>2 GTP = 3',3'-c-di-GMP + 2 diphosphate</text>
        <dbReference type="Rhea" id="RHEA:24898"/>
        <dbReference type="ChEBI" id="CHEBI:33019"/>
        <dbReference type="ChEBI" id="CHEBI:37565"/>
        <dbReference type="ChEBI" id="CHEBI:58805"/>
        <dbReference type="EC" id="2.7.7.65"/>
    </reaction>
</comment>
<dbReference type="SMART" id="SM00448">
    <property type="entry name" value="REC"/>
    <property type="match status" value="2"/>
</dbReference>
<evidence type="ECO:0000313" key="7">
    <source>
        <dbReference type="Proteomes" id="UP000001520"/>
    </source>
</evidence>
<dbReference type="Proteomes" id="UP000001520">
    <property type="component" value="Chromosome"/>
</dbReference>
<proteinExistence type="predicted"/>
<organism evidence="6 7">
    <name type="scientific">Deferribacter desulfuricans (strain DSM 14783 / JCM 11476 / NBRC 101012 / SSM1)</name>
    <dbReference type="NCBI Taxonomy" id="639282"/>
    <lineage>
        <taxon>Bacteria</taxon>
        <taxon>Pseudomonadati</taxon>
        <taxon>Deferribacterota</taxon>
        <taxon>Deferribacteres</taxon>
        <taxon>Deferribacterales</taxon>
        <taxon>Deferribacteraceae</taxon>
        <taxon>Deferribacter</taxon>
    </lineage>
</organism>
<dbReference type="KEGG" id="ddf:DEFDS_0973"/>
<dbReference type="NCBIfam" id="TIGR00254">
    <property type="entry name" value="GGDEF"/>
    <property type="match status" value="1"/>
</dbReference>
<dbReference type="CDD" id="cd00156">
    <property type="entry name" value="REC"/>
    <property type="match status" value="2"/>
</dbReference>
<dbReference type="EMBL" id="AP011529">
    <property type="protein sequence ID" value="BAI80445.1"/>
    <property type="molecule type" value="Genomic_DNA"/>
</dbReference>
<dbReference type="InterPro" id="IPR001789">
    <property type="entry name" value="Sig_transdc_resp-reg_receiver"/>
</dbReference>
<reference evidence="6 7" key="1">
    <citation type="journal article" date="2010" name="DNA Res.">
        <title>Bacterial lifestyle in a deep-sea hydrothermal vent chimney revealed by the genome sequence of the thermophilic bacterium Deferribacter desulfuricans SSM1.</title>
        <authorList>
            <person name="Takaki Y."/>
            <person name="Shimamura S."/>
            <person name="Nakagawa S."/>
            <person name="Fukuhara Y."/>
            <person name="Horikawa H."/>
            <person name="Ankai A."/>
            <person name="Harada T."/>
            <person name="Hosoyama A."/>
            <person name="Oguchi A."/>
            <person name="Fukui S."/>
            <person name="Fujita N."/>
            <person name="Takami H."/>
            <person name="Takai K."/>
        </authorList>
    </citation>
    <scope>NUCLEOTIDE SEQUENCE [LARGE SCALE GENOMIC DNA]</scope>
    <source>
        <strain evidence="7">DSM 14783 / JCM 11476 / NBRC 101012 / SSM1</strain>
    </source>
</reference>
<dbReference type="Pfam" id="PF00072">
    <property type="entry name" value="Response_reg"/>
    <property type="match status" value="2"/>
</dbReference>
<evidence type="ECO:0000256" key="2">
    <source>
        <dbReference type="ARBA" id="ARBA00034247"/>
    </source>
</evidence>